<dbReference type="Proteomes" id="UP000320773">
    <property type="component" value="Unassembled WGS sequence"/>
</dbReference>
<dbReference type="FunFam" id="3.40.50.970:FF:000007">
    <property type="entry name" value="Acetolactate synthase"/>
    <property type="match status" value="1"/>
</dbReference>
<dbReference type="AlphaFoldDB" id="A0A543G594"/>
<evidence type="ECO:0000259" key="6">
    <source>
        <dbReference type="Pfam" id="PF02776"/>
    </source>
</evidence>
<name>A0A543G594_9FLAO</name>
<evidence type="ECO:0000259" key="5">
    <source>
        <dbReference type="Pfam" id="PF02775"/>
    </source>
</evidence>
<protein>
    <submittedName>
        <fullName evidence="7">Acetolactate synthase-1/2/3 large subunit</fullName>
    </submittedName>
</protein>
<dbReference type="Pfam" id="PF02776">
    <property type="entry name" value="TPP_enzyme_N"/>
    <property type="match status" value="1"/>
</dbReference>
<dbReference type="SUPFAM" id="SSF52518">
    <property type="entry name" value="Thiamin diphosphate-binding fold (THDP-binding)"/>
    <property type="match status" value="2"/>
</dbReference>
<proteinExistence type="inferred from homology"/>
<dbReference type="Pfam" id="PF02775">
    <property type="entry name" value="TPP_enzyme_C"/>
    <property type="match status" value="1"/>
</dbReference>
<comment type="similarity">
    <text evidence="1 3">Belongs to the TPP enzyme family.</text>
</comment>
<organism evidence="7 8">
    <name type="scientific">Flavobacterium branchiophilum</name>
    <dbReference type="NCBI Taxonomy" id="55197"/>
    <lineage>
        <taxon>Bacteria</taxon>
        <taxon>Pseudomonadati</taxon>
        <taxon>Bacteroidota</taxon>
        <taxon>Flavobacteriia</taxon>
        <taxon>Flavobacteriales</taxon>
        <taxon>Flavobacteriaceae</taxon>
        <taxon>Flavobacterium</taxon>
    </lineage>
</organism>
<dbReference type="CDD" id="cd02015">
    <property type="entry name" value="TPP_AHAS"/>
    <property type="match status" value="1"/>
</dbReference>
<evidence type="ECO:0000259" key="4">
    <source>
        <dbReference type="Pfam" id="PF00205"/>
    </source>
</evidence>
<evidence type="ECO:0000313" key="8">
    <source>
        <dbReference type="Proteomes" id="UP000320773"/>
    </source>
</evidence>
<dbReference type="GO" id="GO:0050660">
    <property type="term" value="F:flavin adenine dinucleotide binding"/>
    <property type="evidence" value="ECO:0007669"/>
    <property type="project" value="TreeGrafter"/>
</dbReference>
<dbReference type="GO" id="GO:0030976">
    <property type="term" value="F:thiamine pyrophosphate binding"/>
    <property type="evidence" value="ECO:0007669"/>
    <property type="project" value="InterPro"/>
</dbReference>
<dbReference type="InterPro" id="IPR029061">
    <property type="entry name" value="THDP-binding"/>
</dbReference>
<dbReference type="GO" id="GO:0003984">
    <property type="term" value="F:acetolactate synthase activity"/>
    <property type="evidence" value="ECO:0007669"/>
    <property type="project" value="TreeGrafter"/>
</dbReference>
<feature type="domain" description="Thiamine pyrophosphate enzyme central" evidence="4">
    <location>
        <begin position="198"/>
        <end position="329"/>
    </location>
</feature>
<dbReference type="CDD" id="cd07035">
    <property type="entry name" value="TPP_PYR_POX_like"/>
    <property type="match status" value="1"/>
</dbReference>
<dbReference type="GO" id="GO:0009097">
    <property type="term" value="P:isoleucine biosynthetic process"/>
    <property type="evidence" value="ECO:0007669"/>
    <property type="project" value="TreeGrafter"/>
</dbReference>
<reference evidence="7 8" key="1">
    <citation type="submission" date="2019-06" db="EMBL/GenBank/DDBJ databases">
        <title>Genomic Encyclopedia of Archaeal and Bacterial Type Strains, Phase II (KMG-II): from individual species to whole genera.</title>
        <authorList>
            <person name="Goeker M."/>
        </authorList>
    </citation>
    <scope>NUCLEOTIDE SEQUENCE [LARGE SCALE GENOMIC DNA]</scope>
    <source>
        <strain evidence="7 8">DSM 24789</strain>
    </source>
</reference>
<dbReference type="RefSeq" id="WP_089080091.1">
    <property type="nucleotide sequence ID" value="NZ_VFPJ01000001.1"/>
</dbReference>
<dbReference type="GO" id="GO:0000287">
    <property type="term" value="F:magnesium ion binding"/>
    <property type="evidence" value="ECO:0007669"/>
    <property type="project" value="InterPro"/>
</dbReference>
<dbReference type="PANTHER" id="PTHR18968:SF142">
    <property type="entry name" value="ACETOLACTATE SYNTHASE"/>
    <property type="match status" value="1"/>
</dbReference>
<dbReference type="PANTHER" id="PTHR18968">
    <property type="entry name" value="THIAMINE PYROPHOSPHATE ENZYMES"/>
    <property type="match status" value="1"/>
</dbReference>
<evidence type="ECO:0000256" key="1">
    <source>
        <dbReference type="ARBA" id="ARBA00007812"/>
    </source>
</evidence>
<dbReference type="InterPro" id="IPR039368">
    <property type="entry name" value="AHAS_TPP"/>
</dbReference>
<dbReference type="GO" id="GO:0009099">
    <property type="term" value="P:L-valine biosynthetic process"/>
    <property type="evidence" value="ECO:0007669"/>
    <property type="project" value="TreeGrafter"/>
</dbReference>
<feature type="domain" description="Thiamine pyrophosphate enzyme N-terminal TPP-binding" evidence="6">
    <location>
        <begin position="1"/>
        <end position="124"/>
    </location>
</feature>
<keyword evidence="2 3" id="KW-0786">Thiamine pyrophosphate</keyword>
<dbReference type="Gene3D" id="3.40.50.1220">
    <property type="entry name" value="TPP-binding domain"/>
    <property type="match status" value="1"/>
</dbReference>
<dbReference type="Gene3D" id="3.40.50.970">
    <property type="match status" value="2"/>
</dbReference>
<gene>
    <name evidence="7" type="ORF">BC670_2197</name>
</gene>
<comment type="caution">
    <text evidence="7">The sequence shown here is derived from an EMBL/GenBank/DDBJ whole genome shotgun (WGS) entry which is preliminary data.</text>
</comment>
<dbReference type="InterPro" id="IPR029035">
    <property type="entry name" value="DHS-like_NAD/FAD-binding_dom"/>
</dbReference>
<evidence type="ECO:0000313" key="7">
    <source>
        <dbReference type="EMBL" id="TQM41253.1"/>
    </source>
</evidence>
<dbReference type="InterPro" id="IPR012000">
    <property type="entry name" value="Thiamin_PyroP_enz_cen_dom"/>
</dbReference>
<dbReference type="InterPro" id="IPR011766">
    <property type="entry name" value="TPP_enzyme_TPP-bd"/>
</dbReference>
<evidence type="ECO:0000256" key="2">
    <source>
        <dbReference type="ARBA" id="ARBA00023052"/>
    </source>
</evidence>
<feature type="domain" description="Thiamine pyrophosphate enzyme TPP-binding" evidence="5">
    <location>
        <begin position="387"/>
        <end position="535"/>
    </location>
</feature>
<accession>A0A543G594</accession>
<dbReference type="GO" id="GO:0005948">
    <property type="term" value="C:acetolactate synthase complex"/>
    <property type="evidence" value="ECO:0007669"/>
    <property type="project" value="TreeGrafter"/>
</dbReference>
<dbReference type="Pfam" id="PF00205">
    <property type="entry name" value="TPP_enzyme_M"/>
    <property type="match status" value="1"/>
</dbReference>
<dbReference type="SUPFAM" id="SSF52467">
    <property type="entry name" value="DHS-like NAD/FAD-binding domain"/>
    <property type="match status" value="1"/>
</dbReference>
<dbReference type="EMBL" id="VFPJ01000001">
    <property type="protein sequence ID" value="TQM41253.1"/>
    <property type="molecule type" value="Genomic_DNA"/>
</dbReference>
<dbReference type="InterPro" id="IPR012001">
    <property type="entry name" value="Thiamin_PyroP_enz_TPP-bd_dom"/>
</dbReference>
<evidence type="ECO:0000256" key="3">
    <source>
        <dbReference type="RuleBase" id="RU362132"/>
    </source>
</evidence>
<dbReference type="InterPro" id="IPR045229">
    <property type="entry name" value="TPP_enz"/>
</dbReference>
<sequence length="569" mass="62422">MNVVDFISKFLHAQGVTHVFELSGGMITQIIDSLYREGNINIVSVKHEQGAGFAAEGYAREKNIPGIALATSGPGATNLLTAIGSCYFDAVPAVFITGQVNTHELKKESGVRQLGFQETDIVAMAKPVCKKAIQLHNGSDIVAVLEEAFTLALSGRMGPVLIDIPMNVQREFAIETYHFQKLNTQTAPNFLADSIWDDINQHLQKAKRPIMLVGRGVLQDKEALHSFVAHTNIPVVTSLLAVDALATHHPQKVGMIGSYGNRWANKAIGNADFLLVVGSRLDIRQTGADVAGFANNKIIFQVDIDINEINNRVKNTVAIHTTVNDFLTQAIEKIQKVEVLDWYQNIENDRKQFPDTEEIKGILGINPNVFIKKMSELSPLAKSYTADVGSHQMWAAQSLVLQNHQTFHSSGGMGAMGFSLPAAIGVALAANAPVVSISGDGGIQLNIQELQTIFHHQIPVKIVIINNQSLGMIRQFQDSYFEGRHQSTVWGYSAPDFQKIAGAYGIKALTITETEQIEQAVAQMWQHPNEPFLLQVMIDKNNNVYPKIAFGKPITEMEPDVLPTEIEST</sequence>